<evidence type="ECO:0000259" key="1">
    <source>
        <dbReference type="PROSITE" id="PS51788"/>
    </source>
</evidence>
<accession>A0A1M7Y566</accession>
<protein>
    <recommendedName>
        <fullName evidence="1">CULT domain-containing protein</fullName>
    </recommendedName>
</protein>
<feature type="domain" description="CULT" evidence="1">
    <location>
        <begin position="54"/>
        <end position="155"/>
    </location>
</feature>
<keyword evidence="3" id="KW-1185">Reference proteome</keyword>
<dbReference type="Proteomes" id="UP000184603">
    <property type="component" value="Unassembled WGS sequence"/>
</dbReference>
<dbReference type="STRING" id="1121416.SAMN02745220_01883"/>
<dbReference type="CDD" id="cd15777">
    <property type="entry name" value="CRBN_C_like"/>
    <property type="match status" value="1"/>
</dbReference>
<dbReference type="EMBL" id="FRFE01000007">
    <property type="protein sequence ID" value="SHO47474.1"/>
    <property type="molecule type" value="Genomic_DNA"/>
</dbReference>
<dbReference type="InterPro" id="IPR034750">
    <property type="entry name" value="CULT"/>
</dbReference>
<gene>
    <name evidence="2" type="ORF">SAMN02745220_01883</name>
</gene>
<dbReference type="AlphaFoldDB" id="A0A1M7Y566"/>
<evidence type="ECO:0000313" key="2">
    <source>
        <dbReference type="EMBL" id="SHO47474.1"/>
    </source>
</evidence>
<dbReference type="RefSeq" id="WP_084553797.1">
    <property type="nucleotide sequence ID" value="NZ_FRFE01000007.1"/>
</dbReference>
<dbReference type="Gene3D" id="2.170.150.20">
    <property type="entry name" value="Peptide methionine sulfoxide reductase"/>
    <property type="match status" value="1"/>
</dbReference>
<proteinExistence type="predicted"/>
<organism evidence="2 3">
    <name type="scientific">Desulfopila aestuarii DSM 18488</name>
    <dbReference type="NCBI Taxonomy" id="1121416"/>
    <lineage>
        <taxon>Bacteria</taxon>
        <taxon>Pseudomonadati</taxon>
        <taxon>Thermodesulfobacteriota</taxon>
        <taxon>Desulfobulbia</taxon>
        <taxon>Desulfobulbales</taxon>
        <taxon>Desulfocapsaceae</taxon>
        <taxon>Desulfopila</taxon>
    </lineage>
</organism>
<dbReference type="OrthoDB" id="6197001at2"/>
<evidence type="ECO:0000313" key="3">
    <source>
        <dbReference type="Proteomes" id="UP000184603"/>
    </source>
</evidence>
<sequence>MASGISLYTALPCRTQFAALGGFLLPVLLREAVEQERGRVEDLEDQDDELREEEPAILCRACSHIITAGDQQIEVAGSHRHTFFNPVGIVYELGCFARAPGCSLAGESSAEFSWFAGYLWRIALCGQCGIHLGWRFQSAEISFYGLILSHLQSGGK</sequence>
<dbReference type="FunFam" id="2.170.150.20:FF:000007">
    <property type="entry name" value="Protein cereblon"/>
    <property type="match status" value="1"/>
</dbReference>
<reference evidence="2 3" key="1">
    <citation type="submission" date="2016-12" db="EMBL/GenBank/DDBJ databases">
        <authorList>
            <person name="Song W.-J."/>
            <person name="Kurnit D.M."/>
        </authorList>
    </citation>
    <scope>NUCLEOTIDE SEQUENCE [LARGE SCALE GENOMIC DNA]</scope>
    <source>
        <strain evidence="2 3">DSM 18488</strain>
    </source>
</reference>
<name>A0A1M7Y566_9BACT</name>
<dbReference type="PROSITE" id="PS51788">
    <property type="entry name" value="CULT"/>
    <property type="match status" value="1"/>
</dbReference>